<dbReference type="Proteomes" id="UP000187609">
    <property type="component" value="Unassembled WGS sequence"/>
</dbReference>
<comment type="caution">
    <text evidence="2">The sequence shown here is derived from an EMBL/GenBank/DDBJ whole genome shotgun (WGS) entry which is preliminary data.</text>
</comment>
<feature type="region of interest" description="Disordered" evidence="1">
    <location>
        <begin position="1"/>
        <end position="87"/>
    </location>
</feature>
<evidence type="ECO:0000313" key="3">
    <source>
        <dbReference type="Proteomes" id="UP000187609"/>
    </source>
</evidence>
<evidence type="ECO:0000313" key="2">
    <source>
        <dbReference type="EMBL" id="OIT25190.1"/>
    </source>
</evidence>
<reference evidence="2" key="1">
    <citation type="submission" date="2016-11" db="EMBL/GenBank/DDBJ databases">
        <title>The genome of Nicotiana attenuata.</title>
        <authorList>
            <person name="Xu S."/>
            <person name="Brockmoeller T."/>
            <person name="Gaquerel E."/>
            <person name="Navarro A."/>
            <person name="Kuhl H."/>
            <person name="Gase K."/>
            <person name="Ling Z."/>
            <person name="Zhou W."/>
            <person name="Kreitzer C."/>
            <person name="Stanke M."/>
            <person name="Tang H."/>
            <person name="Lyons E."/>
            <person name="Pandey P."/>
            <person name="Pandey S.P."/>
            <person name="Timmermann B."/>
            <person name="Baldwin I.T."/>
        </authorList>
    </citation>
    <scope>NUCLEOTIDE SEQUENCE [LARGE SCALE GENOMIC DNA]</scope>
    <source>
        <strain evidence="2">UT</strain>
    </source>
</reference>
<dbReference type="SMR" id="A0A1J6K794"/>
<organism evidence="2 3">
    <name type="scientific">Nicotiana attenuata</name>
    <name type="common">Coyote tobacco</name>
    <dbReference type="NCBI Taxonomy" id="49451"/>
    <lineage>
        <taxon>Eukaryota</taxon>
        <taxon>Viridiplantae</taxon>
        <taxon>Streptophyta</taxon>
        <taxon>Embryophyta</taxon>
        <taxon>Tracheophyta</taxon>
        <taxon>Spermatophyta</taxon>
        <taxon>Magnoliopsida</taxon>
        <taxon>eudicotyledons</taxon>
        <taxon>Gunneridae</taxon>
        <taxon>Pentapetalae</taxon>
        <taxon>asterids</taxon>
        <taxon>lamiids</taxon>
        <taxon>Solanales</taxon>
        <taxon>Solanaceae</taxon>
        <taxon>Nicotianoideae</taxon>
        <taxon>Nicotianeae</taxon>
        <taxon>Nicotiana</taxon>
    </lineage>
</organism>
<name>A0A1J6K794_NICAT</name>
<sequence length="346" mass="38972">MRRQTRSMSSSPYSKSISIEKSSNMRRETRSMSLSPHSTPVLVEKSIDERNMRRQNRSNSVKVLESRKNVVGQSEKKKSKRVRVDDDQGKRKCVVEDKVNLGVKPKKKSKVQKAKKVKIPNKVCKIKEPVLPKKAPGVQPVDYERELHKLKADVKQLHNQLNSFMEYVSDKFKEVFELVNSKLGASEVKYGAHSEEDTSGHQDNNDSLSNMEFGGNEDVEMDGCKVGGSEGKDVPHSQGDTSEYHRNNIVLNAADQLGVNIMEEPSSVKVNVFVAKVTFTPDVAHACGIGVDEAAEEMKEQFEKEVAESQIVLYQPELLPEVSPQMEKERDVLQKPCSLRSLLYLI</sequence>
<dbReference type="Gramene" id="OIT25190">
    <property type="protein sequence ID" value="OIT25190"/>
    <property type="gene ID" value="A4A49_39061"/>
</dbReference>
<dbReference type="AlphaFoldDB" id="A0A1J6K794"/>
<feature type="compositionally biased region" description="Basic and acidic residues" evidence="1">
    <location>
        <begin position="191"/>
        <end position="204"/>
    </location>
</feature>
<keyword evidence="3" id="KW-1185">Reference proteome</keyword>
<feature type="region of interest" description="Disordered" evidence="1">
    <location>
        <begin position="191"/>
        <end position="218"/>
    </location>
</feature>
<dbReference type="EMBL" id="MJEQ01003078">
    <property type="protein sequence ID" value="OIT25190.1"/>
    <property type="molecule type" value="Genomic_DNA"/>
</dbReference>
<feature type="compositionally biased region" description="Low complexity" evidence="1">
    <location>
        <begin position="7"/>
        <end position="22"/>
    </location>
</feature>
<proteinExistence type="predicted"/>
<accession>A0A1J6K794</accession>
<gene>
    <name evidence="2" type="ORF">A4A49_39061</name>
</gene>
<protein>
    <submittedName>
        <fullName evidence="2">Uncharacterized protein</fullName>
    </submittedName>
</protein>
<evidence type="ECO:0000256" key="1">
    <source>
        <dbReference type="SAM" id="MobiDB-lite"/>
    </source>
</evidence>